<dbReference type="CDD" id="cd00063">
    <property type="entry name" value="FN3"/>
    <property type="match status" value="1"/>
</dbReference>
<keyword evidence="7" id="KW-1185">Reference proteome</keyword>
<dbReference type="InterPro" id="IPR013783">
    <property type="entry name" value="Ig-like_fold"/>
</dbReference>
<dbReference type="SUPFAM" id="SSF49265">
    <property type="entry name" value="Fibronectin type III"/>
    <property type="match status" value="1"/>
</dbReference>
<organism evidence="6 7">
    <name type="scientific">Cellulomonas dongxiuzhuiae</name>
    <dbReference type="NCBI Taxonomy" id="2819979"/>
    <lineage>
        <taxon>Bacteria</taxon>
        <taxon>Bacillati</taxon>
        <taxon>Actinomycetota</taxon>
        <taxon>Actinomycetes</taxon>
        <taxon>Micrococcales</taxon>
        <taxon>Cellulomonadaceae</taxon>
        <taxon>Cellulomonas</taxon>
    </lineage>
</organism>
<feature type="transmembrane region" description="Helical" evidence="4">
    <location>
        <begin position="536"/>
        <end position="557"/>
    </location>
</feature>
<dbReference type="PROSITE" id="PS50853">
    <property type="entry name" value="FN3"/>
    <property type="match status" value="1"/>
</dbReference>
<keyword evidence="2" id="KW-0326">Glycosidase</keyword>
<keyword evidence="3" id="KW-0119">Carbohydrate metabolism</keyword>
<evidence type="ECO:0000256" key="4">
    <source>
        <dbReference type="SAM" id="Phobius"/>
    </source>
</evidence>
<evidence type="ECO:0000256" key="2">
    <source>
        <dbReference type="ARBA" id="ARBA00023295"/>
    </source>
</evidence>
<dbReference type="Gene3D" id="2.60.40.10">
    <property type="entry name" value="Immunoglobulins"/>
    <property type="match status" value="1"/>
</dbReference>
<evidence type="ECO:0000259" key="5">
    <source>
        <dbReference type="PROSITE" id="PS50853"/>
    </source>
</evidence>
<gene>
    <name evidence="6" type="ORF">KKR89_14750</name>
</gene>
<sequence>MPIRPTGRRRRPARAVLVLVLALGVTLVPGVAHGAPVEGGASWATAVPLPVTSLDASFTATNENVPDSAESGEWANVAWYSWTPAEDVQVHIRALSIAPSGWDNTLEVWVGGTQVARNDDTSDYDAALAVELEAGRTYVIGLGSYTRGETGTASLHLATRLPSAPTDLVATAGDESATLTWSPPPGGGGVTQYLVLCTAPGIGESVCASTEEPHPATSTTIGNLENGASHAFRVVAVNAFGPSDTSAPVTVVPVAPTTTTVTADPAELVVGETFDVRVDVTTARGPAAGTVDVTVGDTSYPALTLVDGTALLEGVVAPGGTTTVTARYAGTAAVGASTGSLDVTAARRAHTITLGALPADLTYGDEPVAVTATSSLGLPLTYTAAGACVVDGTTVRTVSAGTCSLTASHPGDGDTEPASRTVTAEVARRGDVVTLELPALRVGDQVRAVATSQHGLPVTLTATGSCTVVDGLLSVTAVGDCVVTASTAGDSDTLPATATATITATAAPTAAPTPTTGPTAGAAAATPDLAVTGMSLPGAAAAVAGWLVLGAALVLVARRRTARV</sequence>
<dbReference type="InterPro" id="IPR036116">
    <property type="entry name" value="FN3_sf"/>
</dbReference>
<evidence type="ECO:0000256" key="1">
    <source>
        <dbReference type="ARBA" id="ARBA00022737"/>
    </source>
</evidence>
<dbReference type="SMART" id="SM00060">
    <property type="entry name" value="FN3"/>
    <property type="match status" value="1"/>
</dbReference>
<keyword evidence="4" id="KW-0812">Transmembrane</keyword>
<dbReference type="Proteomes" id="UP000679335">
    <property type="component" value="Chromosome"/>
</dbReference>
<keyword evidence="3" id="KW-0624">Polysaccharide degradation</keyword>
<dbReference type="RefSeq" id="WP_208196100.1">
    <property type="nucleotide sequence ID" value="NZ_CP076023.1"/>
</dbReference>
<dbReference type="InterPro" id="IPR050964">
    <property type="entry name" value="Striated_Muscle_Regulatory"/>
</dbReference>
<keyword evidence="4" id="KW-0472">Membrane</keyword>
<dbReference type="EMBL" id="CP076023">
    <property type="protein sequence ID" value="QWC15537.1"/>
    <property type="molecule type" value="Genomic_DNA"/>
</dbReference>
<feature type="domain" description="Fibronectin type-III" evidence="5">
    <location>
        <begin position="161"/>
        <end position="257"/>
    </location>
</feature>
<reference evidence="6 7" key="1">
    <citation type="submission" date="2021-05" db="EMBL/GenBank/DDBJ databases">
        <title>Novel species in genus Cellulomonas.</title>
        <authorList>
            <person name="Zhang G."/>
        </authorList>
    </citation>
    <scope>NUCLEOTIDE SEQUENCE [LARGE SCALE GENOMIC DNA]</scope>
    <source>
        <strain evidence="7">zg-ZUI157</strain>
    </source>
</reference>
<keyword evidence="2" id="KW-0378">Hydrolase</keyword>
<name>A0ABX8GHB2_9CELL</name>
<protein>
    <submittedName>
        <fullName evidence="6">Fibronectin type III domain-containing protein</fullName>
    </submittedName>
</protein>
<keyword evidence="4" id="KW-1133">Transmembrane helix</keyword>
<accession>A0ABX8GHB2</accession>
<dbReference type="InterPro" id="IPR003961">
    <property type="entry name" value="FN3_dom"/>
</dbReference>
<dbReference type="PANTHER" id="PTHR13817">
    <property type="entry name" value="TITIN"/>
    <property type="match status" value="1"/>
</dbReference>
<dbReference type="PANTHER" id="PTHR13817:SF166">
    <property type="entry name" value="NEURONAL IGCAM-RELATED"/>
    <property type="match status" value="1"/>
</dbReference>
<evidence type="ECO:0000313" key="6">
    <source>
        <dbReference type="EMBL" id="QWC15537.1"/>
    </source>
</evidence>
<keyword evidence="1" id="KW-0677">Repeat</keyword>
<dbReference type="Pfam" id="PF00041">
    <property type="entry name" value="fn3"/>
    <property type="match status" value="1"/>
</dbReference>
<proteinExistence type="predicted"/>
<evidence type="ECO:0000313" key="7">
    <source>
        <dbReference type="Proteomes" id="UP000679335"/>
    </source>
</evidence>
<evidence type="ECO:0000256" key="3">
    <source>
        <dbReference type="ARBA" id="ARBA00023326"/>
    </source>
</evidence>